<comment type="subcellular location">
    <subcellularLocation>
        <location evidence="1">Membrane</location>
        <topology evidence="1">Multi-pass membrane protein</topology>
    </subcellularLocation>
</comment>
<feature type="transmembrane region" description="Helical" evidence="5">
    <location>
        <begin position="98"/>
        <end position="117"/>
    </location>
</feature>
<accession>A0ABY5MH55</accession>
<organism evidence="7 8">
    <name type="scientific">Nitratireductor thuwali</name>
    <dbReference type="NCBI Taxonomy" id="2267699"/>
    <lineage>
        <taxon>Bacteria</taxon>
        <taxon>Pseudomonadati</taxon>
        <taxon>Pseudomonadota</taxon>
        <taxon>Alphaproteobacteria</taxon>
        <taxon>Hyphomicrobiales</taxon>
        <taxon>Phyllobacteriaceae</taxon>
        <taxon>Nitratireductor</taxon>
    </lineage>
</organism>
<evidence type="ECO:0000256" key="1">
    <source>
        <dbReference type="ARBA" id="ARBA00004141"/>
    </source>
</evidence>
<keyword evidence="8" id="KW-1185">Reference proteome</keyword>
<feature type="domain" description="Major facilitator superfamily (MFS) profile" evidence="6">
    <location>
        <begin position="9"/>
        <end position="383"/>
    </location>
</feature>
<sequence length="390" mass="39546">MSQDNALHGRWAVATFFFVNGFMVGSWAPQIPLLVSRFALSESVLGLLILVVGLGAVAAMPVCGYFMSRFGSRVVMRVAGPLCAVSLLAVAAAPDMAVLVAALAAFGALLGGMDVTMNANAVAVERRLARAIMSSSHGFWSLGGFAGAGIGGVLAQQWGHLFHAGAVTAVALLLVLAAVPKLIVERRAPTAPAGGLLSGFPRHPLAYLTGVVALFCMVPEGAVLDWAALYLRQEMGANLATASLAFTFFSGTMALMRFLGDGLRNRLGAVATMRLSGTVAATGLLGAGLAPSPLVATLAFAFAGLGIANMVPIAFSAAGNQPGISSAAGMSVATTIGYSGLLLAPSLVGFVADRTGFAVIFIGLSGLLALVVMMAGLVRPADTIAAQPAE</sequence>
<feature type="transmembrane region" description="Helical" evidence="5">
    <location>
        <begin position="357"/>
        <end position="378"/>
    </location>
</feature>
<keyword evidence="4 5" id="KW-0472">Membrane</keyword>
<feature type="transmembrane region" description="Helical" evidence="5">
    <location>
        <begin position="161"/>
        <end position="184"/>
    </location>
</feature>
<evidence type="ECO:0000259" key="6">
    <source>
        <dbReference type="PROSITE" id="PS50850"/>
    </source>
</evidence>
<dbReference type="PROSITE" id="PS50850">
    <property type="entry name" value="MFS"/>
    <property type="match status" value="1"/>
</dbReference>
<dbReference type="InterPro" id="IPR020846">
    <property type="entry name" value="MFS_dom"/>
</dbReference>
<evidence type="ECO:0000256" key="2">
    <source>
        <dbReference type="ARBA" id="ARBA00022692"/>
    </source>
</evidence>
<dbReference type="CDD" id="cd17393">
    <property type="entry name" value="MFS_MosC_like"/>
    <property type="match status" value="1"/>
</dbReference>
<feature type="transmembrane region" description="Helical" evidence="5">
    <location>
        <begin position="235"/>
        <end position="255"/>
    </location>
</feature>
<evidence type="ECO:0000256" key="3">
    <source>
        <dbReference type="ARBA" id="ARBA00022989"/>
    </source>
</evidence>
<dbReference type="SUPFAM" id="SSF103473">
    <property type="entry name" value="MFS general substrate transporter"/>
    <property type="match status" value="1"/>
</dbReference>
<evidence type="ECO:0000256" key="5">
    <source>
        <dbReference type="SAM" id="Phobius"/>
    </source>
</evidence>
<protein>
    <submittedName>
        <fullName evidence="7">Inner membrane protein YbjJ</fullName>
    </submittedName>
</protein>
<feature type="transmembrane region" description="Helical" evidence="5">
    <location>
        <begin position="74"/>
        <end position="92"/>
    </location>
</feature>
<feature type="transmembrane region" description="Helical" evidence="5">
    <location>
        <begin position="294"/>
        <end position="315"/>
    </location>
</feature>
<feature type="transmembrane region" description="Helical" evidence="5">
    <location>
        <begin position="44"/>
        <end position="67"/>
    </location>
</feature>
<dbReference type="RefSeq" id="WP_338529690.1">
    <property type="nucleotide sequence ID" value="NZ_CP030941.1"/>
</dbReference>
<gene>
    <name evidence="7" type="primary">ybjJ</name>
    <name evidence="7" type="ORF">NTH_01812</name>
</gene>
<dbReference type="InterPro" id="IPR011701">
    <property type="entry name" value="MFS"/>
</dbReference>
<dbReference type="PANTHER" id="PTHR23514">
    <property type="entry name" value="BYPASS OF STOP CODON PROTEIN 6"/>
    <property type="match status" value="1"/>
</dbReference>
<feature type="transmembrane region" description="Helical" evidence="5">
    <location>
        <begin position="267"/>
        <end position="288"/>
    </location>
</feature>
<keyword evidence="2 5" id="KW-0812">Transmembrane</keyword>
<keyword evidence="3 5" id="KW-1133">Transmembrane helix</keyword>
<feature type="transmembrane region" description="Helical" evidence="5">
    <location>
        <begin position="205"/>
        <end position="229"/>
    </location>
</feature>
<evidence type="ECO:0000313" key="8">
    <source>
        <dbReference type="Proteomes" id="UP001342418"/>
    </source>
</evidence>
<evidence type="ECO:0000313" key="7">
    <source>
        <dbReference type="EMBL" id="UUP17348.1"/>
    </source>
</evidence>
<name>A0ABY5MH55_9HYPH</name>
<dbReference type="Gene3D" id="1.20.1250.20">
    <property type="entry name" value="MFS general substrate transporter like domains"/>
    <property type="match status" value="2"/>
</dbReference>
<dbReference type="InterPro" id="IPR051788">
    <property type="entry name" value="MFS_Transporter"/>
</dbReference>
<dbReference type="EMBL" id="CP030941">
    <property type="protein sequence ID" value="UUP17348.1"/>
    <property type="molecule type" value="Genomic_DNA"/>
</dbReference>
<evidence type="ECO:0000256" key="4">
    <source>
        <dbReference type="ARBA" id="ARBA00023136"/>
    </source>
</evidence>
<reference evidence="7 8" key="1">
    <citation type="submission" date="2018-07" db="EMBL/GenBank/DDBJ databases">
        <title>Genome sequence of Nitratireductor thuwali#1536.</title>
        <authorList>
            <person name="Michoud G."/>
            <person name="Merlino G."/>
            <person name="Sefrji F.O."/>
            <person name="Daffonchio D."/>
        </authorList>
    </citation>
    <scope>NUCLEOTIDE SEQUENCE [LARGE SCALE GENOMIC DNA]</scope>
    <source>
        <strain evidence="8">Nit1536</strain>
    </source>
</reference>
<feature type="transmembrane region" description="Helical" evidence="5">
    <location>
        <begin position="138"/>
        <end position="155"/>
    </location>
</feature>
<dbReference type="PANTHER" id="PTHR23514:SF13">
    <property type="entry name" value="INNER MEMBRANE PROTEIN YBJJ"/>
    <property type="match status" value="1"/>
</dbReference>
<dbReference type="Proteomes" id="UP001342418">
    <property type="component" value="Chromosome"/>
</dbReference>
<feature type="transmembrane region" description="Helical" evidence="5">
    <location>
        <begin position="12"/>
        <end position="32"/>
    </location>
</feature>
<feature type="transmembrane region" description="Helical" evidence="5">
    <location>
        <begin position="327"/>
        <end position="351"/>
    </location>
</feature>
<dbReference type="InterPro" id="IPR036259">
    <property type="entry name" value="MFS_trans_sf"/>
</dbReference>
<dbReference type="Pfam" id="PF07690">
    <property type="entry name" value="MFS_1"/>
    <property type="match status" value="1"/>
</dbReference>
<proteinExistence type="predicted"/>